<dbReference type="EMBL" id="JBHRWR010000008">
    <property type="protein sequence ID" value="MFC3573620.1"/>
    <property type="molecule type" value="Genomic_DNA"/>
</dbReference>
<feature type="compositionally biased region" description="Basic and acidic residues" evidence="1">
    <location>
        <begin position="20"/>
        <end position="32"/>
    </location>
</feature>
<feature type="compositionally biased region" description="Low complexity" evidence="1">
    <location>
        <begin position="37"/>
        <end position="54"/>
    </location>
</feature>
<gene>
    <name evidence="2" type="ORF">ACFOZ0_10130</name>
</gene>
<reference evidence="3" key="1">
    <citation type="journal article" date="2019" name="Int. J. Syst. Evol. Microbiol.">
        <title>The Global Catalogue of Microorganisms (GCM) 10K type strain sequencing project: providing services to taxonomists for standard genome sequencing and annotation.</title>
        <authorList>
            <consortium name="The Broad Institute Genomics Platform"/>
            <consortium name="The Broad Institute Genome Sequencing Center for Infectious Disease"/>
            <person name="Wu L."/>
            <person name="Ma J."/>
        </authorList>
    </citation>
    <scope>NUCLEOTIDE SEQUENCE [LARGE SCALE GENOMIC DNA]</scope>
    <source>
        <strain evidence="3">CGMCC 4.7035</strain>
    </source>
</reference>
<proteinExistence type="predicted"/>
<protein>
    <submittedName>
        <fullName evidence="2">Uncharacterized protein</fullName>
    </submittedName>
</protein>
<feature type="region of interest" description="Disordered" evidence="1">
    <location>
        <begin position="18"/>
        <end position="60"/>
    </location>
</feature>
<accession>A0ABV7S9D5</accession>
<dbReference type="Proteomes" id="UP001595701">
    <property type="component" value="Unassembled WGS sequence"/>
</dbReference>
<comment type="caution">
    <text evidence="2">The sequence shown here is derived from an EMBL/GenBank/DDBJ whole genome shotgun (WGS) entry which is preliminary data.</text>
</comment>
<keyword evidence="3" id="KW-1185">Reference proteome</keyword>
<sequence length="60" mass="6294">MTRAAPSSRQLRHAALARELAARDDADPERLARHPRAAGPMAPATASAPSRRPALGQGGR</sequence>
<evidence type="ECO:0000313" key="2">
    <source>
        <dbReference type="EMBL" id="MFC3573620.1"/>
    </source>
</evidence>
<name>A0ABV7S9D5_9ACTN</name>
<evidence type="ECO:0000313" key="3">
    <source>
        <dbReference type="Proteomes" id="UP001595701"/>
    </source>
</evidence>
<evidence type="ECO:0000256" key="1">
    <source>
        <dbReference type="SAM" id="MobiDB-lite"/>
    </source>
</evidence>
<organism evidence="2 3">
    <name type="scientific">Streptomyces yaanensis</name>
    <dbReference type="NCBI Taxonomy" id="1142239"/>
    <lineage>
        <taxon>Bacteria</taxon>
        <taxon>Bacillati</taxon>
        <taxon>Actinomycetota</taxon>
        <taxon>Actinomycetes</taxon>
        <taxon>Kitasatosporales</taxon>
        <taxon>Streptomycetaceae</taxon>
        <taxon>Streptomyces</taxon>
    </lineage>
</organism>
<dbReference type="RefSeq" id="WP_310763087.1">
    <property type="nucleotide sequence ID" value="NZ_JBHRWR010000008.1"/>
</dbReference>